<dbReference type="GO" id="GO:0004674">
    <property type="term" value="F:protein serine/threonine kinase activity"/>
    <property type="evidence" value="ECO:0007669"/>
    <property type="project" value="UniProtKB-KW"/>
</dbReference>
<evidence type="ECO:0000256" key="3">
    <source>
        <dbReference type="ARBA" id="ARBA00022679"/>
    </source>
</evidence>
<proteinExistence type="predicted"/>
<dbReference type="PROSITE" id="PS50011">
    <property type="entry name" value="PROTEIN_KINASE_DOM"/>
    <property type="match status" value="1"/>
</dbReference>
<keyword evidence="5 11" id="KW-0418">Kinase</keyword>
<dbReference type="InterPro" id="IPR017441">
    <property type="entry name" value="Protein_kinase_ATP_BS"/>
</dbReference>
<dbReference type="InterPro" id="IPR011009">
    <property type="entry name" value="Kinase-like_dom_sf"/>
</dbReference>
<dbReference type="PANTHER" id="PTHR43289:SF6">
    <property type="entry name" value="SERINE_THREONINE-PROTEIN KINASE NEKL-3"/>
    <property type="match status" value="1"/>
</dbReference>
<dbReference type="Gene3D" id="1.10.510.10">
    <property type="entry name" value="Transferase(Phosphotransferase) domain 1"/>
    <property type="match status" value="1"/>
</dbReference>
<keyword evidence="6 7" id="KW-0067">ATP-binding</keyword>
<dbReference type="SMART" id="SM00220">
    <property type="entry name" value="S_TKc"/>
    <property type="match status" value="1"/>
</dbReference>
<evidence type="ECO:0000256" key="7">
    <source>
        <dbReference type="PROSITE-ProRule" id="PRU10141"/>
    </source>
</evidence>
<name>D9WEP8_9ACTN</name>
<dbReference type="EMBL" id="GG657754">
    <property type="protein sequence ID" value="EFL25263.1"/>
    <property type="molecule type" value="Genomic_DNA"/>
</dbReference>
<dbReference type="GO" id="GO:0005524">
    <property type="term" value="F:ATP binding"/>
    <property type="evidence" value="ECO:0007669"/>
    <property type="project" value="UniProtKB-UniRule"/>
</dbReference>
<dbReference type="PROSITE" id="PS00107">
    <property type="entry name" value="PROTEIN_KINASE_ATP"/>
    <property type="match status" value="1"/>
</dbReference>
<dbReference type="Proteomes" id="UP000003963">
    <property type="component" value="Unassembled WGS sequence"/>
</dbReference>
<reference evidence="11 12" key="1">
    <citation type="submission" date="2009-02" db="EMBL/GenBank/DDBJ databases">
        <title>Annotation of Streptomyces hygroscopicus strain ATCC 53653.</title>
        <authorList>
            <consortium name="The Broad Institute Genome Sequencing Platform"/>
            <consortium name="Broad Institute Microbial Sequencing Center"/>
            <person name="Fischbach M."/>
            <person name="Godfrey P."/>
            <person name="Ward D."/>
            <person name="Young S."/>
            <person name="Zeng Q."/>
            <person name="Koehrsen M."/>
            <person name="Alvarado L."/>
            <person name="Berlin A.M."/>
            <person name="Bochicchio J."/>
            <person name="Borenstein D."/>
            <person name="Chapman S.B."/>
            <person name="Chen Z."/>
            <person name="Engels R."/>
            <person name="Freedman E."/>
            <person name="Gellesch M."/>
            <person name="Goldberg J."/>
            <person name="Griggs A."/>
            <person name="Gujja S."/>
            <person name="Heilman E.R."/>
            <person name="Heiman D.I."/>
            <person name="Hepburn T.A."/>
            <person name="Howarth C."/>
            <person name="Jen D."/>
            <person name="Larson L."/>
            <person name="Lewis B."/>
            <person name="Mehta T."/>
            <person name="Park D."/>
            <person name="Pearson M."/>
            <person name="Richards J."/>
            <person name="Roberts A."/>
            <person name="Saif S."/>
            <person name="Shea T.D."/>
            <person name="Shenoy N."/>
            <person name="Sisk P."/>
            <person name="Stolte C."/>
            <person name="Sykes S.N."/>
            <person name="Thomson T."/>
            <person name="Walk T."/>
            <person name="White J."/>
            <person name="Yandava C."/>
            <person name="Straight P."/>
            <person name="Clardy J."/>
            <person name="Hung D."/>
            <person name="Kolter R."/>
            <person name="Mekalanos J."/>
            <person name="Walker S."/>
            <person name="Walsh C.T."/>
            <person name="Wieland-Brown L.C."/>
            <person name="Haas B."/>
            <person name="Nusbaum C."/>
            <person name="Birren B."/>
        </authorList>
    </citation>
    <scope>NUCLEOTIDE SEQUENCE [LARGE SCALE GENOMIC DNA]</scope>
    <source>
        <strain evidence="11 12">ATCC 53653</strain>
    </source>
</reference>
<dbReference type="HOGENOM" id="CLU_000288_63_44_11"/>
<dbReference type="InterPro" id="IPR008271">
    <property type="entry name" value="Ser/Thr_kinase_AS"/>
</dbReference>
<evidence type="ECO:0000259" key="10">
    <source>
        <dbReference type="PROSITE" id="PS50011"/>
    </source>
</evidence>
<feature type="region of interest" description="Disordered" evidence="8">
    <location>
        <begin position="1"/>
        <end position="62"/>
    </location>
</feature>
<dbReference type="InterPro" id="IPR000719">
    <property type="entry name" value="Prot_kinase_dom"/>
</dbReference>
<feature type="region of interest" description="Disordered" evidence="8">
    <location>
        <begin position="492"/>
        <end position="511"/>
    </location>
</feature>
<dbReference type="SUPFAM" id="SSF56112">
    <property type="entry name" value="Protein kinase-like (PK-like)"/>
    <property type="match status" value="1"/>
</dbReference>
<dbReference type="PROSITE" id="PS00108">
    <property type="entry name" value="PROTEIN_KINASE_ST"/>
    <property type="match status" value="1"/>
</dbReference>
<protein>
    <recommendedName>
        <fullName evidence="1">non-specific serine/threonine protein kinase</fullName>
        <ecNumber evidence="1">2.7.11.1</ecNumber>
    </recommendedName>
</protein>
<evidence type="ECO:0000256" key="1">
    <source>
        <dbReference type="ARBA" id="ARBA00012513"/>
    </source>
</evidence>
<accession>D9WEP8</accession>
<dbReference type="Pfam" id="PF00069">
    <property type="entry name" value="Pkinase"/>
    <property type="match status" value="1"/>
</dbReference>
<evidence type="ECO:0000256" key="6">
    <source>
        <dbReference type="ARBA" id="ARBA00022840"/>
    </source>
</evidence>
<dbReference type="PANTHER" id="PTHR43289">
    <property type="entry name" value="MITOGEN-ACTIVATED PROTEIN KINASE KINASE KINASE 20-RELATED"/>
    <property type="match status" value="1"/>
</dbReference>
<dbReference type="AlphaFoldDB" id="D9WEP8"/>
<keyword evidence="3" id="KW-0808">Transferase</keyword>
<dbReference type="STRING" id="457427.SSOG_04977"/>
<keyword evidence="2 11" id="KW-0723">Serine/threonine-protein kinase</keyword>
<feature type="compositionally biased region" description="Pro residues" evidence="8">
    <location>
        <begin position="1"/>
        <end position="20"/>
    </location>
</feature>
<evidence type="ECO:0000256" key="5">
    <source>
        <dbReference type="ARBA" id="ARBA00022777"/>
    </source>
</evidence>
<sequence>MRPPQQQAPPQAVPPAPAPPRQAAGPGAYEPTQASGQRPAAAPYDPRSAAHGAHHNPDSGRLVGGRYRLLGRLGHGGMGTVWKAHDQIVDREVAVKEPRVPDHLPDRERQTVYQRMEREARAAARIDHPSVVTVHDVVVEDGRPWIVMELVRGDSLADRLAEGTLDPREAARIGLAVLGALSAAHEAGVLHRDVKPDNVLLGRGDRVVLTDFGIAQVEGEQGLTETGGFVGSPEFISPERVLGQRPGPASDLWSLGVVLYAAVEGMSPFRRSHTPATLQAVLSAEPQRPARGPDALGSITMRLLLKDPAMRPSAAETREALESVVRPVQQSLPTVPLTPRAGGYGGSQAAQGGAAPGSAAAQGGSRFVPPILHKNRKAQFGLGAALVVIASVFVLVFAQPFASESPLPSGWTVREERDVVAASLAVPSAYKRIQDDSDENAPSVTFDDPSGVFTITLTRLVSDPERKITDAAGVAGETVAYYKSGALSTMDEASSGRAKATRQQGEPAKDLNTTYYAPGTTSDENRILYLNRDHIYVSDDHVAWQLTVTMPARGDARATGDELYEDVVKNLKIEGI</sequence>
<dbReference type="Gene3D" id="3.30.200.20">
    <property type="entry name" value="Phosphorylase Kinase, domain 1"/>
    <property type="match status" value="1"/>
</dbReference>
<feature type="compositionally biased region" description="Low complexity" evidence="8">
    <location>
        <begin position="347"/>
        <end position="362"/>
    </location>
</feature>
<dbReference type="EC" id="2.7.11.1" evidence="1"/>
<evidence type="ECO:0000313" key="12">
    <source>
        <dbReference type="Proteomes" id="UP000003963"/>
    </source>
</evidence>
<keyword evidence="9" id="KW-1133">Transmembrane helix</keyword>
<evidence type="ECO:0000256" key="4">
    <source>
        <dbReference type="ARBA" id="ARBA00022741"/>
    </source>
</evidence>
<organism evidence="11 12">
    <name type="scientific">Streptomyces himastatinicus ATCC 53653</name>
    <dbReference type="NCBI Taxonomy" id="457427"/>
    <lineage>
        <taxon>Bacteria</taxon>
        <taxon>Bacillati</taxon>
        <taxon>Actinomycetota</taxon>
        <taxon>Actinomycetes</taxon>
        <taxon>Kitasatosporales</taxon>
        <taxon>Streptomycetaceae</taxon>
        <taxon>Streptomyces</taxon>
        <taxon>Streptomyces violaceusniger group</taxon>
    </lineage>
</organism>
<keyword evidence="9" id="KW-0472">Membrane</keyword>
<feature type="domain" description="Protein kinase" evidence="10">
    <location>
        <begin position="67"/>
        <end position="325"/>
    </location>
</feature>
<keyword evidence="9" id="KW-0812">Transmembrane</keyword>
<dbReference type="CDD" id="cd14014">
    <property type="entry name" value="STKc_PknB_like"/>
    <property type="match status" value="1"/>
</dbReference>
<keyword evidence="12" id="KW-1185">Reference proteome</keyword>
<feature type="transmembrane region" description="Helical" evidence="9">
    <location>
        <begin position="380"/>
        <end position="398"/>
    </location>
</feature>
<evidence type="ECO:0000256" key="9">
    <source>
        <dbReference type="SAM" id="Phobius"/>
    </source>
</evidence>
<evidence type="ECO:0000313" key="11">
    <source>
        <dbReference type="EMBL" id="EFL25263.1"/>
    </source>
</evidence>
<gene>
    <name evidence="11" type="ORF">SSOG_04977</name>
</gene>
<keyword evidence="4 7" id="KW-0547">Nucleotide-binding</keyword>
<feature type="binding site" evidence="7">
    <location>
        <position position="96"/>
    </location>
    <ligand>
        <name>ATP</name>
        <dbReference type="ChEBI" id="CHEBI:30616"/>
    </ligand>
</feature>
<evidence type="ECO:0000256" key="2">
    <source>
        <dbReference type="ARBA" id="ARBA00022527"/>
    </source>
</evidence>
<evidence type="ECO:0000256" key="8">
    <source>
        <dbReference type="SAM" id="MobiDB-lite"/>
    </source>
</evidence>
<feature type="region of interest" description="Disordered" evidence="8">
    <location>
        <begin position="335"/>
        <end position="362"/>
    </location>
</feature>